<dbReference type="RefSeq" id="WP_073154006.1">
    <property type="nucleotide sequence ID" value="NZ_FQVL01000002.1"/>
</dbReference>
<proteinExistence type="predicted"/>
<accession>A0A1M4VM77</accession>
<dbReference type="SUPFAM" id="SSF55811">
    <property type="entry name" value="Nudix"/>
    <property type="match status" value="1"/>
</dbReference>
<dbReference type="InterPro" id="IPR015797">
    <property type="entry name" value="NUDIX_hydrolase-like_dom_sf"/>
</dbReference>
<keyword evidence="3" id="KW-1185">Reference proteome</keyword>
<organism evidence="2 3">
    <name type="scientific">Seinonella peptonophila</name>
    <dbReference type="NCBI Taxonomy" id="112248"/>
    <lineage>
        <taxon>Bacteria</taxon>
        <taxon>Bacillati</taxon>
        <taxon>Bacillota</taxon>
        <taxon>Bacilli</taxon>
        <taxon>Bacillales</taxon>
        <taxon>Thermoactinomycetaceae</taxon>
        <taxon>Seinonella</taxon>
    </lineage>
</organism>
<name>A0A1M4VM77_9BACL</name>
<dbReference type="InterPro" id="IPR000086">
    <property type="entry name" value="NUDIX_hydrolase_dom"/>
</dbReference>
<dbReference type="Gene3D" id="3.90.79.10">
    <property type="entry name" value="Nucleoside Triphosphate Pyrophosphohydrolase"/>
    <property type="match status" value="1"/>
</dbReference>
<dbReference type="Proteomes" id="UP000184476">
    <property type="component" value="Unassembled WGS sequence"/>
</dbReference>
<dbReference type="AlphaFoldDB" id="A0A1M4VM77"/>
<evidence type="ECO:0000313" key="3">
    <source>
        <dbReference type="Proteomes" id="UP000184476"/>
    </source>
</evidence>
<dbReference type="PROSITE" id="PS51462">
    <property type="entry name" value="NUDIX"/>
    <property type="match status" value="1"/>
</dbReference>
<dbReference type="EMBL" id="FQVL01000002">
    <property type="protein sequence ID" value="SHE70171.1"/>
    <property type="molecule type" value="Genomic_DNA"/>
</dbReference>
<protein>
    <submittedName>
        <fullName evidence="2">NUDIX domain-containing protein</fullName>
    </submittedName>
</protein>
<evidence type="ECO:0000313" key="2">
    <source>
        <dbReference type="EMBL" id="SHE70171.1"/>
    </source>
</evidence>
<evidence type="ECO:0000259" key="1">
    <source>
        <dbReference type="PROSITE" id="PS51462"/>
    </source>
</evidence>
<feature type="domain" description="Nudix hydrolase" evidence="1">
    <location>
        <begin position="30"/>
        <end position="208"/>
    </location>
</feature>
<dbReference type="OrthoDB" id="9816289at2"/>
<gene>
    <name evidence="2" type="ORF">SAMN05444392_102434</name>
</gene>
<dbReference type="CDD" id="cd02883">
    <property type="entry name" value="NUDIX_Hydrolase"/>
    <property type="match status" value="1"/>
</dbReference>
<reference evidence="2 3" key="1">
    <citation type="submission" date="2016-11" db="EMBL/GenBank/DDBJ databases">
        <authorList>
            <person name="Jaros S."/>
            <person name="Januszkiewicz K."/>
            <person name="Wedrychowicz H."/>
        </authorList>
    </citation>
    <scope>NUCLEOTIDE SEQUENCE [LARGE SCALE GENOMIC DNA]</scope>
    <source>
        <strain evidence="2 3">DSM 44666</strain>
    </source>
</reference>
<sequence>MALSFHQARIMEKSIQKLKSILSTRRNTRLYKDQFVTKAFCYNNKGQIILLRKPENEWNENTQGWDLPGGKVEAKERVGITKPATKKKSGKRSFQLFDVEKALNRELLEEIGLQIGKMYVDDFLYHLEIVTEKKLRRHIGKFIVEASKGDPAVQFDPHFTIDDIDLNPKTPDLLPEHEKKYLLTPAQLNEICILKDSNTNWDQQTVQELRTKTGCPHNQSLEEWIEEFKDFPKWLLEDILQADRIYQSLKEKQSSMEMGREER</sequence>
<dbReference type="STRING" id="112248.SAMN05444392_102434"/>